<feature type="non-terminal residue" evidence="2">
    <location>
        <position position="1"/>
    </location>
</feature>
<accession>X0VPF9</accession>
<comment type="caution">
    <text evidence="2">The sequence shown here is derived from an EMBL/GenBank/DDBJ whole genome shotgun (WGS) entry which is preliminary data.</text>
</comment>
<evidence type="ECO:0000313" key="2">
    <source>
        <dbReference type="EMBL" id="GAG20279.1"/>
    </source>
</evidence>
<proteinExistence type="predicted"/>
<feature type="compositionally biased region" description="Low complexity" evidence="1">
    <location>
        <begin position="71"/>
        <end position="84"/>
    </location>
</feature>
<dbReference type="Pfam" id="PF17957">
    <property type="entry name" value="Big_7"/>
    <property type="match status" value="1"/>
</dbReference>
<reference evidence="2" key="1">
    <citation type="journal article" date="2014" name="Front. Microbiol.">
        <title>High frequency of phylogenetically diverse reductive dehalogenase-homologous genes in deep subseafloor sedimentary metagenomes.</title>
        <authorList>
            <person name="Kawai M."/>
            <person name="Futagami T."/>
            <person name="Toyoda A."/>
            <person name="Takaki Y."/>
            <person name="Nishi S."/>
            <person name="Hori S."/>
            <person name="Arai W."/>
            <person name="Tsubouchi T."/>
            <person name="Morono Y."/>
            <person name="Uchiyama I."/>
            <person name="Ito T."/>
            <person name="Fujiyama A."/>
            <person name="Inagaki F."/>
            <person name="Takami H."/>
        </authorList>
    </citation>
    <scope>NUCLEOTIDE SEQUENCE</scope>
    <source>
        <strain evidence="2">Expedition CK06-06</strain>
    </source>
</reference>
<organism evidence="2">
    <name type="scientific">marine sediment metagenome</name>
    <dbReference type="NCBI Taxonomy" id="412755"/>
    <lineage>
        <taxon>unclassified sequences</taxon>
        <taxon>metagenomes</taxon>
        <taxon>ecological metagenomes</taxon>
    </lineage>
</organism>
<gene>
    <name evidence="2" type="ORF">S01H1_56663</name>
</gene>
<dbReference type="AlphaFoldDB" id="X0VPF9"/>
<sequence>GSGGTWTLIADVYDETSGVAKVEFYVNDEFLGEDTEAPFEWEYTGASSGDTAQAIVYDNAGNSKISDVIDSSSLQSQSNPLPQVYRRNQI</sequence>
<protein>
    <submittedName>
        <fullName evidence="2">Uncharacterized protein</fullName>
    </submittedName>
</protein>
<feature type="region of interest" description="Disordered" evidence="1">
    <location>
        <begin position="71"/>
        <end position="90"/>
    </location>
</feature>
<dbReference type="Gene3D" id="2.60.40.10">
    <property type="entry name" value="Immunoglobulins"/>
    <property type="match status" value="1"/>
</dbReference>
<dbReference type="InterPro" id="IPR013783">
    <property type="entry name" value="Ig-like_fold"/>
</dbReference>
<dbReference type="EMBL" id="BARS01036905">
    <property type="protein sequence ID" value="GAG20279.1"/>
    <property type="molecule type" value="Genomic_DNA"/>
</dbReference>
<name>X0VPF9_9ZZZZ</name>
<evidence type="ECO:0000256" key="1">
    <source>
        <dbReference type="SAM" id="MobiDB-lite"/>
    </source>
</evidence>